<accession>A0A839R1E0</accession>
<evidence type="ECO:0000256" key="1">
    <source>
        <dbReference type="SAM" id="Phobius"/>
    </source>
</evidence>
<keyword evidence="1" id="KW-0472">Membrane</keyword>
<dbReference type="InterPro" id="IPR057446">
    <property type="entry name" value="PH_bac"/>
</dbReference>
<evidence type="ECO:0000313" key="4">
    <source>
        <dbReference type="Proteomes" id="UP000568050"/>
    </source>
</evidence>
<evidence type="ECO:0000313" key="3">
    <source>
        <dbReference type="EMBL" id="MBB3022326.1"/>
    </source>
</evidence>
<feature type="transmembrane region" description="Helical" evidence="1">
    <location>
        <begin position="12"/>
        <end position="31"/>
    </location>
</feature>
<proteinExistence type="predicted"/>
<evidence type="ECO:0000259" key="2">
    <source>
        <dbReference type="Pfam" id="PF25362"/>
    </source>
</evidence>
<keyword evidence="1" id="KW-0812">Transmembrane</keyword>
<organism evidence="3 4">
    <name type="scientific">Helcobacillus massiliensis</name>
    <dbReference type="NCBI Taxonomy" id="521392"/>
    <lineage>
        <taxon>Bacteria</taxon>
        <taxon>Bacillati</taxon>
        <taxon>Actinomycetota</taxon>
        <taxon>Actinomycetes</taxon>
        <taxon>Micrococcales</taxon>
        <taxon>Dermabacteraceae</taxon>
        <taxon>Helcobacillus</taxon>
    </lineage>
</organism>
<feature type="domain" description="PH" evidence="2">
    <location>
        <begin position="63"/>
        <end position="178"/>
    </location>
</feature>
<dbReference type="Proteomes" id="UP000568050">
    <property type="component" value="Unassembled WGS sequence"/>
</dbReference>
<comment type="caution">
    <text evidence="3">The sequence shown here is derived from an EMBL/GenBank/DDBJ whole genome shotgun (WGS) entry which is preliminary data.</text>
</comment>
<name>A0A839R1E0_9MICO</name>
<sequence length="188" mass="21126">MDELLRPDRFMPLAVLGVLFIGILVAMWFGWKNRTDSDSDLPEPLPVSNLDLPSEDEMTEAVEEHPAPSASDRWEADGIYVSTTKARQPLERVTVHNMGARSEVTVRLGSDRIQLVRSGATSFEIPMQSVLQITTARGMAGKVVGRNGLSVIRWRLGERELDTGIRFHTRDDHNEFLTRSTTIHQENS</sequence>
<gene>
    <name evidence="3" type="ORF">FHX50_000574</name>
</gene>
<keyword evidence="4" id="KW-1185">Reference proteome</keyword>
<dbReference type="AlphaFoldDB" id="A0A839R1E0"/>
<dbReference type="Pfam" id="PF25362">
    <property type="entry name" value="bPH_11"/>
    <property type="match status" value="1"/>
</dbReference>
<protein>
    <recommendedName>
        <fullName evidence="2">PH domain-containing protein</fullName>
    </recommendedName>
</protein>
<dbReference type="RefSeq" id="WP_183374267.1">
    <property type="nucleotide sequence ID" value="NZ_CBCSFZ010000002.1"/>
</dbReference>
<dbReference type="EMBL" id="JACHWP010000001">
    <property type="protein sequence ID" value="MBB3022326.1"/>
    <property type="molecule type" value="Genomic_DNA"/>
</dbReference>
<keyword evidence="1" id="KW-1133">Transmembrane helix</keyword>
<reference evidence="3 4" key="1">
    <citation type="submission" date="2020-08" db="EMBL/GenBank/DDBJ databases">
        <title>Sequencing the genomes of 1000 actinobacteria strains.</title>
        <authorList>
            <person name="Klenk H.-P."/>
        </authorList>
    </citation>
    <scope>NUCLEOTIDE SEQUENCE [LARGE SCALE GENOMIC DNA]</scope>
    <source>
        <strain evidence="3 4">DSM 23040</strain>
    </source>
</reference>